<dbReference type="Pfam" id="PF00250">
    <property type="entry name" value="Forkhead"/>
    <property type="match status" value="1"/>
</dbReference>
<sequence>MVDVYKGLTLSDLTDPLPGRAPDYPMHVLMQVAIQSSSLGKLRQCEIRDALIQRFPYFATAGKTWRNTLRHALTNRLSFYKVPKPPSVPGRGAYWS</sequence>
<keyword evidence="8" id="KW-1185">Reference proteome</keyword>
<evidence type="ECO:0000256" key="1">
    <source>
        <dbReference type="ARBA" id="ARBA00023015"/>
    </source>
</evidence>
<keyword evidence="4 5" id="KW-0539">Nucleus</keyword>
<comment type="subcellular location">
    <subcellularLocation>
        <location evidence="5">Nucleus</location>
    </subcellularLocation>
</comment>
<accession>A0A0C3MAT1</accession>
<keyword evidence="1" id="KW-0805">Transcription regulation</keyword>
<dbReference type="InterPro" id="IPR036388">
    <property type="entry name" value="WH-like_DNA-bd_sf"/>
</dbReference>
<feature type="domain" description="Fork-head" evidence="6">
    <location>
        <begin position="21"/>
        <end position="96"/>
    </location>
</feature>
<reference evidence="8" key="2">
    <citation type="submission" date="2015-01" db="EMBL/GenBank/DDBJ databases">
        <title>Evolutionary Origins and Diversification of the Mycorrhizal Mutualists.</title>
        <authorList>
            <consortium name="DOE Joint Genome Institute"/>
            <consortium name="Mycorrhizal Genomics Consortium"/>
            <person name="Kohler A."/>
            <person name="Kuo A."/>
            <person name="Nagy L.G."/>
            <person name="Floudas D."/>
            <person name="Copeland A."/>
            <person name="Barry K.W."/>
            <person name="Cichocki N."/>
            <person name="Veneault-Fourrey C."/>
            <person name="LaButti K."/>
            <person name="Lindquist E.A."/>
            <person name="Lipzen A."/>
            <person name="Lundell T."/>
            <person name="Morin E."/>
            <person name="Murat C."/>
            <person name="Riley R."/>
            <person name="Ohm R."/>
            <person name="Sun H."/>
            <person name="Tunlid A."/>
            <person name="Henrissat B."/>
            <person name="Grigoriev I.V."/>
            <person name="Hibbett D.S."/>
            <person name="Martin F."/>
        </authorList>
    </citation>
    <scope>NUCLEOTIDE SEQUENCE [LARGE SCALE GENOMIC DNA]</scope>
    <source>
        <strain evidence="8">MUT 4182</strain>
    </source>
</reference>
<dbReference type="Gene3D" id="1.10.10.10">
    <property type="entry name" value="Winged helix-like DNA-binding domain superfamily/Winged helix DNA-binding domain"/>
    <property type="match status" value="1"/>
</dbReference>
<reference evidence="7 8" key="1">
    <citation type="submission" date="2014-04" db="EMBL/GenBank/DDBJ databases">
        <authorList>
            <consortium name="DOE Joint Genome Institute"/>
            <person name="Kuo A."/>
            <person name="Girlanda M."/>
            <person name="Perotto S."/>
            <person name="Kohler A."/>
            <person name="Nagy L.G."/>
            <person name="Floudas D."/>
            <person name="Copeland A."/>
            <person name="Barry K.W."/>
            <person name="Cichocki N."/>
            <person name="Veneault-Fourrey C."/>
            <person name="LaButti K."/>
            <person name="Lindquist E.A."/>
            <person name="Lipzen A."/>
            <person name="Lundell T."/>
            <person name="Morin E."/>
            <person name="Murat C."/>
            <person name="Sun H."/>
            <person name="Tunlid A."/>
            <person name="Henrissat B."/>
            <person name="Grigoriev I.V."/>
            <person name="Hibbett D.S."/>
            <person name="Martin F."/>
            <person name="Nordberg H.P."/>
            <person name="Cantor M.N."/>
            <person name="Hua S.X."/>
        </authorList>
    </citation>
    <scope>NUCLEOTIDE SEQUENCE [LARGE SCALE GENOMIC DNA]</scope>
    <source>
        <strain evidence="7 8">MUT 4182</strain>
    </source>
</reference>
<evidence type="ECO:0000313" key="8">
    <source>
        <dbReference type="Proteomes" id="UP000054248"/>
    </source>
</evidence>
<dbReference type="InterPro" id="IPR001766">
    <property type="entry name" value="Fork_head_dom"/>
</dbReference>
<feature type="non-terminal residue" evidence="7">
    <location>
        <position position="96"/>
    </location>
</feature>
<dbReference type="InterPro" id="IPR045912">
    <property type="entry name" value="FOXJ2/3-like"/>
</dbReference>
<dbReference type="AlphaFoldDB" id="A0A0C3MAT1"/>
<dbReference type="PANTHER" id="PTHR46078:SF2">
    <property type="entry name" value="FORK-HEAD DOMAIN-CONTAINING PROTEIN"/>
    <property type="match status" value="1"/>
</dbReference>
<evidence type="ECO:0000256" key="3">
    <source>
        <dbReference type="ARBA" id="ARBA00023163"/>
    </source>
</evidence>
<dbReference type="EMBL" id="KN822968">
    <property type="protein sequence ID" value="KIO30797.1"/>
    <property type="molecule type" value="Genomic_DNA"/>
</dbReference>
<organism evidence="7 8">
    <name type="scientific">Tulasnella calospora MUT 4182</name>
    <dbReference type="NCBI Taxonomy" id="1051891"/>
    <lineage>
        <taxon>Eukaryota</taxon>
        <taxon>Fungi</taxon>
        <taxon>Dikarya</taxon>
        <taxon>Basidiomycota</taxon>
        <taxon>Agaricomycotina</taxon>
        <taxon>Agaricomycetes</taxon>
        <taxon>Cantharellales</taxon>
        <taxon>Tulasnellaceae</taxon>
        <taxon>Tulasnella</taxon>
    </lineage>
</organism>
<evidence type="ECO:0000313" key="7">
    <source>
        <dbReference type="EMBL" id="KIO30797.1"/>
    </source>
</evidence>
<evidence type="ECO:0000256" key="5">
    <source>
        <dbReference type="PROSITE-ProRule" id="PRU00089"/>
    </source>
</evidence>
<keyword evidence="2 5" id="KW-0238">DNA-binding</keyword>
<name>A0A0C3MAT1_9AGAM</name>
<keyword evidence="3" id="KW-0804">Transcription</keyword>
<dbReference type="GO" id="GO:0000981">
    <property type="term" value="F:DNA-binding transcription factor activity, RNA polymerase II-specific"/>
    <property type="evidence" value="ECO:0007669"/>
    <property type="project" value="TreeGrafter"/>
</dbReference>
<dbReference type="PANTHER" id="PTHR46078">
    <property type="entry name" value="FORKHEAD BOX PROTEIN J2 FAMILY MEMBER"/>
    <property type="match status" value="1"/>
</dbReference>
<proteinExistence type="predicted"/>
<dbReference type="CDD" id="cd00059">
    <property type="entry name" value="FH_FOX"/>
    <property type="match status" value="1"/>
</dbReference>
<dbReference type="InterPro" id="IPR036390">
    <property type="entry name" value="WH_DNA-bd_sf"/>
</dbReference>
<feature type="DNA-binding region" description="Fork-head" evidence="5">
    <location>
        <begin position="21"/>
        <end position="96"/>
    </location>
</feature>
<dbReference type="GO" id="GO:0005634">
    <property type="term" value="C:nucleus"/>
    <property type="evidence" value="ECO:0007669"/>
    <property type="project" value="UniProtKB-SubCell"/>
</dbReference>
<dbReference type="STRING" id="1051891.A0A0C3MAT1"/>
<dbReference type="OrthoDB" id="5954824at2759"/>
<dbReference type="HOGENOM" id="CLU_077699_6_2_1"/>
<evidence type="ECO:0000256" key="4">
    <source>
        <dbReference type="ARBA" id="ARBA00023242"/>
    </source>
</evidence>
<gene>
    <name evidence="7" type="ORF">M407DRAFT_68780</name>
</gene>
<dbReference type="GO" id="GO:0000978">
    <property type="term" value="F:RNA polymerase II cis-regulatory region sequence-specific DNA binding"/>
    <property type="evidence" value="ECO:0007669"/>
    <property type="project" value="TreeGrafter"/>
</dbReference>
<dbReference type="Proteomes" id="UP000054248">
    <property type="component" value="Unassembled WGS sequence"/>
</dbReference>
<dbReference type="SMART" id="SM00339">
    <property type="entry name" value="FH"/>
    <property type="match status" value="1"/>
</dbReference>
<evidence type="ECO:0000259" key="6">
    <source>
        <dbReference type="PROSITE" id="PS50039"/>
    </source>
</evidence>
<protein>
    <recommendedName>
        <fullName evidence="6">Fork-head domain-containing protein</fullName>
    </recommendedName>
</protein>
<dbReference type="SUPFAM" id="SSF46785">
    <property type="entry name" value="Winged helix' DNA-binding domain"/>
    <property type="match status" value="1"/>
</dbReference>
<dbReference type="PROSITE" id="PS50039">
    <property type="entry name" value="FORK_HEAD_3"/>
    <property type="match status" value="1"/>
</dbReference>
<evidence type="ECO:0000256" key="2">
    <source>
        <dbReference type="ARBA" id="ARBA00023125"/>
    </source>
</evidence>